<organism evidence="11">
    <name type="scientific">Aphanizomenon sp. 10E6</name>
    <dbReference type="NCBI Taxonomy" id="459664"/>
    <lineage>
        <taxon>Bacteria</taxon>
        <taxon>Bacillati</taxon>
        <taxon>Cyanobacteriota</taxon>
        <taxon>Cyanophyceae</taxon>
        <taxon>Nostocales</taxon>
        <taxon>Aphanizomenonaceae</taxon>
        <taxon>Aphanizomenon</taxon>
    </lineage>
</organism>
<dbReference type="InterPro" id="IPR050222">
    <property type="entry name" value="MATE_MdtK"/>
</dbReference>
<comment type="subcellular location">
    <subcellularLocation>
        <location evidence="2">Membrane</location>
        <topology evidence="2">Multi-pass membrane protein</topology>
    </subcellularLocation>
</comment>
<sequence>MSLTFPSQYDFIPRYFRLAFTNVLSNIMVPLANLVSIMFLGHLSEIHYLAGVALAGNLLNFLYFVLSFLRMGTTAVTAQAVGQDDREGVLLVGLRNGLIALVLGVAIVLLQYPLGVLGFSILDVAPEVKSSAQAYFNTQSWGAPAILLNFVLLGWFLGREKNGLVVLLSVVGNAANIALDYLFIIHLDWSSMGAGVASAASQYLTLLVGLFFVCKEIPWQEVKELAGKIWDIKAIRSTLTLNGNIFVSNLVCMFTALTFNYEGAQMGTIIYGQNALLLQIWALSIYIVEGLGFCTETLAGNFKGKGATEQLAPLAKVSVGMALLVSLVFGGACWLFPDDVFGLLTNHAEIIENIDIFIPWLVLVLVCNSVCCILCGYFLGLAQGHTLRNVNLIAFGVGFLPADVAAVKFESNHILWLAFFLFNAIGMLMFGAQLPKTFESVVENDSVSIPALEASRALTLTIEKTSQQMVAEKLEVGTD</sequence>
<dbReference type="NCBIfam" id="TIGR00797">
    <property type="entry name" value="matE"/>
    <property type="match status" value="1"/>
</dbReference>
<dbReference type="PANTHER" id="PTHR43298:SF2">
    <property type="entry name" value="FMN_FAD EXPORTER YEEO-RELATED"/>
    <property type="match status" value="1"/>
</dbReference>
<feature type="transmembrane region" description="Helical" evidence="10">
    <location>
        <begin position="165"/>
        <end position="186"/>
    </location>
</feature>
<dbReference type="GO" id="GO:0015297">
    <property type="term" value="F:antiporter activity"/>
    <property type="evidence" value="ECO:0007669"/>
    <property type="project" value="InterPro"/>
</dbReference>
<feature type="transmembrane region" description="Helical" evidence="10">
    <location>
        <begin position="46"/>
        <end position="66"/>
    </location>
</feature>
<dbReference type="CDD" id="cd13136">
    <property type="entry name" value="MATE_DinF_like"/>
    <property type="match status" value="1"/>
</dbReference>
<evidence type="ECO:0000256" key="2">
    <source>
        <dbReference type="ARBA" id="ARBA00004141"/>
    </source>
</evidence>
<evidence type="ECO:0000256" key="1">
    <source>
        <dbReference type="ARBA" id="ARBA00003408"/>
    </source>
</evidence>
<keyword evidence="8 10" id="KW-0472">Membrane</keyword>
<feature type="transmembrane region" description="Helical" evidence="10">
    <location>
        <begin position="234"/>
        <end position="259"/>
    </location>
</feature>
<evidence type="ECO:0000256" key="8">
    <source>
        <dbReference type="ARBA" id="ARBA00023136"/>
    </source>
</evidence>
<protein>
    <recommendedName>
        <fullName evidence="4">Probable multidrug resistance protein NorM</fullName>
    </recommendedName>
    <alternativeName>
        <fullName evidence="9">Multidrug-efflux transporter</fullName>
    </alternativeName>
</protein>
<feature type="transmembrane region" description="Helical" evidence="10">
    <location>
        <begin position="98"/>
        <end position="121"/>
    </location>
</feature>
<dbReference type="InterPro" id="IPR044644">
    <property type="entry name" value="DinF-like"/>
</dbReference>
<dbReference type="Pfam" id="PF01554">
    <property type="entry name" value="MatE"/>
    <property type="match status" value="2"/>
</dbReference>
<dbReference type="InterPro" id="IPR002528">
    <property type="entry name" value="MATE_fam"/>
</dbReference>
<feature type="transmembrane region" description="Helical" evidence="10">
    <location>
        <begin position="192"/>
        <end position="213"/>
    </location>
</feature>
<dbReference type="EMBL" id="GQ385961">
    <property type="protein sequence ID" value="ADF88272.1"/>
    <property type="molecule type" value="Genomic_DNA"/>
</dbReference>
<feature type="transmembrane region" description="Helical" evidence="10">
    <location>
        <begin position="413"/>
        <end position="432"/>
    </location>
</feature>
<dbReference type="GO" id="GO:0042910">
    <property type="term" value="F:xenobiotic transmembrane transporter activity"/>
    <property type="evidence" value="ECO:0007669"/>
    <property type="project" value="InterPro"/>
</dbReference>
<comment type="similarity">
    <text evidence="3">Belongs to the multi antimicrobial extrusion (MATE) (TC 2.A.66.1) family.</text>
</comment>
<gene>
    <name evidence="11" type="primary">cyrK</name>
</gene>
<feature type="transmembrane region" description="Helical" evidence="10">
    <location>
        <begin position="314"/>
        <end position="337"/>
    </location>
</feature>
<evidence type="ECO:0000256" key="9">
    <source>
        <dbReference type="ARBA" id="ARBA00031636"/>
    </source>
</evidence>
<keyword evidence="5" id="KW-0813">Transport</keyword>
<keyword evidence="6 10" id="KW-0812">Transmembrane</keyword>
<evidence type="ECO:0000313" key="11">
    <source>
        <dbReference type="EMBL" id="ADF88272.1"/>
    </source>
</evidence>
<evidence type="ECO:0000256" key="10">
    <source>
        <dbReference type="SAM" id="Phobius"/>
    </source>
</evidence>
<evidence type="ECO:0000256" key="4">
    <source>
        <dbReference type="ARBA" id="ARBA00020268"/>
    </source>
</evidence>
<dbReference type="PANTHER" id="PTHR43298">
    <property type="entry name" value="MULTIDRUG RESISTANCE PROTEIN NORM-RELATED"/>
    <property type="match status" value="1"/>
</dbReference>
<evidence type="ECO:0000256" key="6">
    <source>
        <dbReference type="ARBA" id="ARBA00022692"/>
    </source>
</evidence>
<dbReference type="NCBIfam" id="NF041358">
    <property type="entry name" value="GntT_guanitoxin"/>
    <property type="match status" value="1"/>
</dbReference>
<accession>D6MS51</accession>
<evidence type="ECO:0000256" key="5">
    <source>
        <dbReference type="ARBA" id="ARBA00022448"/>
    </source>
</evidence>
<evidence type="ECO:0000256" key="3">
    <source>
        <dbReference type="ARBA" id="ARBA00010199"/>
    </source>
</evidence>
<proteinExistence type="inferred from homology"/>
<feature type="transmembrane region" description="Helical" evidence="10">
    <location>
        <begin position="141"/>
        <end position="158"/>
    </location>
</feature>
<dbReference type="AlphaFoldDB" id="D6MS51"/>
<name>D6MS51_9CYAN</name>
<reference evidence="11" key="1">
    <citation type="journal article" date="2010" name="Microbiology (Mosc.)">
        <title>The cylindrospermopsin gene cluster of Aphanizomenon sp. 10E6: organization and recombination.</title>
        <authorList>
            <person name="Stuken A."/>
            <person name="Jakobsen K.S."/>
        </authorList>
    </citation>
    <scope>NUCLEOTIDE SEQUENCE</scope>
    <source>
        <strain evidence="11">10E6</strain>
    </source>
</reference>
<feature type="transmembrane region" description="Helical" evidence="10">
    <location>
        <begin position="390"/>
        <end position="407"/>
    </location>
</feature>
<evidence type="ECO:0000256" key="7">
    <source>
        <dbReference type="ARBA" id="ARBA00022989"/>
    </source>
</evidence>
<feature type="transmembrane region" description="Helical" evidence="10">
    <location>
        <begin position="20"/>
        <end position="40"/>
    </location>
</feature>
<feature type="transmembrane region" description="Helical" evidence="10">
    <location>
        <begin position="279"/>
        <end position="302"/>
    </location>
</feature>
<dbReference type="GO" id="GO:0005886">
    <property type="term" value="C:plasma membrane"/>
    <property type="evidence" value="ECO:0007669"/>
    <property type="project" value="TreeGrafter"/>
</dbReference>
<feature type="transmembrane region" description="Helical" evidence="10">
    <location>
        <begin position="357"/>
        <end position="378"/>
    </location>
</feature>
<keyword evidence="7 10" id="KW-1133">Transmembrane helix</keyword>
<comment type="function">
    <text evidence="1">Multidrug efflux pump.</text>
</comment>